<accession>A0A063Y6C6</accession>
<organism evidence="1 2">
    <name type="scientific">Nitrincola lacisaponensis</name>
    <dbReference type="NCBI Taxonomy" id="267850"/>
    <lineage>
        <taxon>Bacteria</taxon>
        <taxon>Pseudomonadati</taxon>
        <taxon>Pseudomonadota</taxon>
        <taxon>Gammaproteobacteria</taxon>
        <taxon>Oceanospirillales</taxon>
        <taxon>Oceanospirillaceae</taxon>
        <taxon>Nitrincola</taxon>
    </lineage>
</organism>
<dbReference type="EMBL" id="JMSZ01000016">
    <property type="protein sequence ID" value="KDE40326.1"/>
    <property type="molecule type" value="Genomic_DNA"/>
</dbReference>
<gene>
    <name evidence="1" type="ORF">ADINL_0918</name>
</gene>
<sequence>MRIVKLLSRIFLLLLLLALAAYAGYYYQVKSSVDRQLQQWRPFLDAGYESLYVNPLGEISLNTVSLNLMGQPGGFIIDRISLKSDPLFLLQFDSRSARGEWPGSFALAVEGLNVDFSMPLFLMLEQFAQAEEGIQPAALGCGRVRHFDMSALRMMGMRQGRFDLYLNARSPANAQLNLELLALMHGWGELVIDLEMQNVTGMQALTNVAPQLKRFAFSYRDMGYNQRKNQFCAMQSGVTVAEYRAEHQTLLRDWLSVAAPELPDSFILSYDQLNEPNSTFSMSLQTEGVSPQSWMDPEQLLLDLSQRVTIHVNNQPQSYDAEHLGLFMALMQQPVQFEAESMEESDAVAALDAPRSMPGVASPPVQPSRVVEPRRYRHTPPDELVNYIGHPVRFFTSFGKRVEGVLVSVEGTTVRVAERVQQGTAQYPVEIEALQATEVYR</sequence>
<proteinExistence type="predicted"/>
<reference evidence="1 2" key="1">
    <citation type="journal article" date="2005" name="Int. J. Syst. Evol. Microbiol.">
        <title>Nitrincola lacisaponensis gen. nov., sp. nov., a novel alkaliphilic bacterium isolated from an alkaline, saline lake.</title>
        <authorList>
            <person name="Dimitriu P.A."/>
            <person name="Shukla S.K."/>
            <person name="Conradt J."/>
            <person name="Marquez M.C."/>
            <person name="Ventosa A."/>
            <person name="Maglia A."/>
            <person name="Peyton B.M."/>
            <person name="Pinkart H.C."/>
            <person name="Mormile M.R."/>
        </authorList>
    </citation>
    <scope>NUCLEOTIDE SEQUENCE [LARGE SCALE GENOMIC DNA]</scope>
    <source>
        <strain evidence="1 2">4CA</strain>
    </source>
</reference>
<name>A0A063Y6C6_9GAMM</name>
<dbReference type="AlphaFoldDB" id="A0A063Y6C6"/>
<dbReference type="Proteomes" id="UP000027318">
    <property type="component" value="Unassembled WGS sequence"/>
</dbReference>
<evidence type="ECO:0000313" key="1">
    <source>
        <dbReference type="EMBL" id="KDE40326.1"/>
    </source>
</evidence>
<dbReference type="RefSeq" id="WP_036544397.1">
    <property type="nucleotide sequence ID" value="NZ_JMSZ01000016.1"/>
</dbReference>
<protein>
    <submittedName>
        <fullName evidence="1">Uncharacterized protein</fullName>
    </submittedName>
</protein>
<dbReference type="STRING" id="267850.ADINL_0918"/>
<dbReference type="OrthoDB" id="7055621at2"/>
<keyword evidence="2" id="KW-1185">Reference proteome</keyword>
<evidence type="ECO:0000313" key="2">
    <source>
        <dbReference type="Proteomes" id="UP000027318"/>
    </source>
</evidence>
<comment type="caution">
    <text evidence="1">The sequence shown here is derived from an EMBL/GenBank/DDBJ whole genome shotgun (WGS) entry which is preliminary data.</text>
</comment>